<evidence type="ECO:0000313" key="2">
    <source>
        <dbReference type="Proteomes" id="UP000076722"/>
    </source>
</evidence>
<dbReference type="OrthoDB" id="25826at2759"/>
<protein>
    <submittedName>
        <fullName evidence="1">Uncharacterized protein</fullName>
    </submittedName>
</protein>
<dbReference type="EMBL" id="KV419406">
    <property type="protein sequence ID" value="KZS93603.1"/>
    <property type="molecule type" value="Genomic_DNA"/>
</dbReference>
<organism evidence="1 2">
    <name type="scientific">Sistotremastrum niveocremeum HHB9708</name>
    <dbReference type="NCBI Taxonomy" id="1314777"/>
    <lineage>
        <taxon>Eukaryota</taxon>
        <taxon>Fungi</taxon>
        <taxon>Dikarya</taxon>
        <taxon>Basidiomycota</taxon>
        <taxon>Agaricomycotina</taxon>
        <taxon>Agaricomycetes</taxon>
        <taxon>Sistotremastrales</taxon>
        <taxon>Sistotremastraceae</taxon>
        <taxon>Sertulicium</taxon>
        <taxon>Sertulicium niveocremeum</taxon>
    </lineage>
</organism>
<evidence type="ECO:0000313" key="1">
    <source>
        <dbReference type="EMBL" id="KZS93603.1"/>
    </source>
</evidence>
<proteinExistence type="predicted"/>
<keyword evidence="2" id="KW-1185">Reference proteome</keyword>
<dbReference type="InterPro" id="IPR013785">
    <property type="entry name" value="Aldolase_TIM"/>
</dbReference>
<gene>
    <name evidence="1" type="ORF">SISNIDRAFT_485222</name>
</gene>
<accession>A0A164UWR0</accession>
<reference evidence="1 2" key="1">
    <citation type="journal article" date="2016" name="Mol. Biol. Evol.">
        <title>Comparative Genomics of Early-Diverging Mushroom-Forming Fungi Provides Insights into the Origins of Lignocellulose Decay Capabilities.</title>
        <authorList>
            <person name="Nagy L.G."/>
            <person name="Riley R."/>
            <person name="Tritt A."/>
            <person name="Adam C."/>
            <person name="Daum C."/>
            <person name="Floudas D."/>
            <person name="Sun H."/>
            <person name="Yadav J.S."/>
            <person name="Pangilinan J."/>
            <person name="Larsson K.H."/>
            <person name="Matsuura K."/>
            <person name="Barry K."/>
            <person name="Labutti K."/>
            <person name="Kuo R."/>
            <person name="Ohm R.A."/>
            <person name="Bhattacharya S.S."/>
            <person name="Shirouzu T."/>
            <person name="Yoshinaga Y."/>
            <person name="Martin F.M."/>
            <person name="Grigoriev I.V."/>
            <person name="Hibbett D.S."/>
        </authorList>
    </citation>
    <scope>NUCLEOTIDE SEQUENCE [LARGE SCALE GENOMIC DNA]</scope>
    <source>
        <strain evidence="1 2">HHB9708</strain>
    </source>
</reference>
<dbReference type="AlphaFoldDB" id="A0A164UWR0"/>
<name>A0A164UWR0_9AGAM</name>
<sequence length="87" mass="9942">MLYTLLMDPTNKPKGPSPHYSLYQRQVFRYGGATGQLPTFSIHPEELEDSAKKKLSDRGYLCASSNAGMGWTDRANREAFYRWKIVP</sequence>
<dbReference type="Gene3D" id="3.20.20.70">
    <property type="entry name" value="Aldolase class I"/>
    <property type="match status" value="1"/>
</dbReference>
<dbReference type="Proteomes" id="UP000076722">
    <property type="component" value="Unassembled WGS sequence"/>
</dbReference>
<dbReference type="STRING" id="1314777.A0A164UWR0"/>